<gene>
    <name evidence="4" type="ORF">GT747_12435</name>
    <name evidence="5" type="ORF">SAMN05444424_2262</name>
</gene>
<dbReference type="InterPro" id="IPR023186">
    <property type="entry name" value="IUNH"/>
</dbReference>
<dbReference type="InterPro" id="IPR036452">
    <property type="entry name" value="Ribo_hydro-like"/>
</dbReference>
<evidence type="ECO:0000256" key="2">
    <source>
        <dbReference type="ARBA" id="ARBA00023295"/>
    </source>
</evidence>
<evidence type="ECO:0000259" key="3">
    <source>
        <dbReference type="Pfam" id="PF01156"/>
    </source>
</evidence>
<dbReference type="RefSeq" id="WP_021659660.1">
    <property type="nucleotide sequence ID" value="NZ_FQVY01000003.1"/>
</dbReference>
<evidence type="ECO:0000313" key="7">
    <source>
        <dbReference type="Proteomes" id="UP000474718"/>
    </source>
</evidence>
<keyword evidence="1 5" id="KW-0378">Hydrolase</keyword>
<dbReference type="SUPFAM" id="SSF53590">
    <property type="entry name" value="Nucleoside hydrolase"/>
    <property type="match status" value="1"/>
</dbReference>
<organism evidence="5 6">
    <name type="scientific">Bittarella massiliensis</name>
    <name type="common">ex Durand et al. 2017</name>
    <dbReference type="NCBI Taxonomy" id="1720313"/>
    <lineage>
        <taxon>Bacteria</taxon>
        <taxon>Bacillati</taxon>
        <taxon>Bacillota</taxon>
        <taxon>Clostridia</taxon>
        <taxon>Eubacteriales</taxon>
        <taxon>Oscillospiraceae</taxon>
        <taxon>Bittarella (ex Durand et al. 2017)</taxon>
    </lineage>
</organism>
<protein>
    <submittedName>
        <fullName evidence="5">Pyrimidine-specific ribonucleoside hydrolase/non-specific riboncleoside hydrolase</fullName>
    </submittedName>
</protein>
<dbReference type="PANTHER" id="PTHR12304:SF4">
    <property type="entry name" value="URIDINE NUCLEOSIDASE"/>
    <property type="match status" value="1"/>
</dbReference>
<dbReference type="EMBL" id="WWVX01000008">
    <property type="protein sequence ID" value="MZL70556.1"/>
    <property type="molecule type" value="Genomic_DNA"/>
</dbReference>
<name>A0AAQ1MF18_9FIRM</name>
<keyword evidence="2" id="KW-0326">Glycosidase</keyword>
<dbReference type="Proteomes" id="UP000474718">
    <property type="component" value="Unassembled WGS sequence"/>
</dbReference>
<dbReference type="Proteomes" id="UP000184089">
    <property type="component" value="Unassembled WGS sequence"/>
</dbReference>
<dbReference type="InterPro" id="IPR015910">
    <property type="entry name" value="I/U_nuclsd_hydro_CS"/>
</dbReference>
<reference evidence="5" key="1">
    <citation type="submission" date="2016-11" db="EMBL/GenBank/DDBJ databases">
        <authorList>
            <person name="Varghese N."/>
            <person name="Submissions S."/>
        </authorList>
    </citation>
    <scope>NUCLEOTIDE SEQUENCE</scope>
    <source>
        <strain evidence="5">DSM 4029</strain>
    </source>
</reference>
<dbReference type="PROSITE" id="PS01247">
    <property type="entry name" value="IUNH"/>
    <property type="match status" value="1"/>
</dbReference>
<dbReference type="Gene3D" id="3.90.245.10">
    <property type="entry name" value="Ribonucleoside hydrolase-like"/>
    <property type="match status" value="1"/>
</dbReference>
<dbReference type="AlphaFoldDB" id="A0AAQ1MF18"/>
<dbReference type="Pfam" id="PF01156">
    <property type="entry name" value="IU_nuc_hydro"/>
    <property type="match status" value="1"/>
</dbReference>
<accession>A0AAQ1MF18</accession>
<keyword evidence="7" id="KW-1185">Reference proteome</keyword>
<dbReference type="EMBL" id="FQVY01000003">
    <property type="protein sequence ID" value="SHG36627.1"/>
    <property type="molecule type" value="Genomic_DNA"/>
</dbReference>
<dbReference type="GO" id="GO:0006152">
    <property type="term" value="P:purine nucleoside catabolic process"/>
    <property type="evidence" value="ECO:0007669"/>
    <property type="project" value="TreeGrafter"/>
</dbReference>
<comment type="caution">
    <text evidence="5">The sequence shown here is derived from an EMBL/GenBank/DDBJ whole genome shotgun (WGS) entry which is preliminary data.</text>
</comment>
<dbReference type="GO" id="GO:0045437">
    <property type="term" value="F:uridine nucleosidase activity"/>
    <property type="evidence" value="ECO:0007669"/>
    <property type="project" value="UniProtKB-ARBA"/>
</dbReference>
<dbReference type="GO" id="GO:0008477">
    <property type="term" value="F:purine nucleosidase activity"/>
    <property type="evidence" value="ECO:0007669"/>
    <property type="project" value="TreeGrafter"/>
</dbReference>
<dbReference type="PANTHER" id="PTHR12304">
    <property type="entry name" value="INOSINE-URIDINE PREFERRING NUCLEOSIDE HYDROLASE"/>
    <property type="match status" value="1"/>
</dbReference>
<reference evidence="4 7" key="3">
    <citation type="journal article" date="2019" name="Nat. Med.">
        <title>A library of human gut bacterial isolates paired with longitudinal multiomics data enables mechanistic microbiome research.</title>
        <authorList>
            <person name="Poyet M."/>
            <person name="Groussin M."/>
            <person name="Gibbons S.M."/>
            <person name="Avila-Pacheco J."/>
            <person name="Jiang X."/>
            <person name="Kearney S.M."/>
            <person name="Perrotta A.R."/>
            <person name="Berdy B."/>
            <person name="Zhao S."/>
            <person name="Lieberman T.D."/>
            <person name="Swanson P.K."/>
            <person name="Smith M."/>
            <person name="Roesemann S."/>
            <person name="Alexander J.E."/>
            <person name="Rich S.A."/>
            <person name="Livny J."/>
            <person name="Vlamakis H."/>
            <person name="Clish C."/>
            <person name="Bullock K."/>
            <person name="Deik A."/>
            <person name="Scott J."/>
            <person name="Pierce K.A."/>
            <person name="Xavier R.J."/>
            <person name="Alm E.J."/>
        </authorList>
    </citation>
    <scope>NUCLEOTIDE SEQUENCE [LARGE SCALE GENOMIC DNA]</scope>
    <source>
        <strain evidence="4 7">BIOML-A2</strain>
    </source>
</reference>
<reference evidence="6" key="2">
    <citation type="submission" date="2016-11" db="EMBL/GenBank/DDBJ databases">
        <authorList>
            <person name="Jaros S."/>
            <person name="Januszkiewicz K."/>
            <person name="Wedrychowicz H."/>
        </authorList>
    </citation>
    <scope>NUCLEOTIDE SEQUENCE [LARGE SCALE GENOMIC DNA]</scope>
    <source>
        <strain evidence="6">DSM 4029</strain>
    </source>
</reference>
<evidence type="ECO:0000313" key="6">
    <source>
        <dbReference type="Proteomes" id="UP000184089"/>
    </source>
</evidence>
<feature type="domain" description="Inosine/uridine-preferring nucleoside hydrolase" evidence="3">
    <location>
        <begin position="7"/>
        <end position="306"/>
    </location>
</feature>
<evidence type="ECO:0000313" key="5">
    <source>
        <dbReference type="EMBL" id="SHG36627.1"/>
    </source>
</evidence>
<dbReference type="GO" id="GO:0005829">
    <property type="term" value="C:cytosol"/>
    <property type="evidence" value="ECO:0007669"/>
    <property type="project" value="TreeGrafter"/>
</dbReference>
<dbReference type="InterPro" id="IPR001910">
    <property type="entry name" value="Inosine/uridine_hydrolase_dom"/>
</dbReference>
<proteinExistence type="predicted"/>
<evidence type="ECO:0000256" key="1">
    <source>
        <dbReference type="ARBA" id="ARBA00022801"/>
    </source>
</evidence>
<evidence type="ECO:0000313" key="4">
    <source>
        <dbReference type="EMBL" id="MZL70556.1"/>
    </source>
</evidence>
<sequence>MEKRPFIIDCDPGIDDAVALFLAASREEFDIRAVTSVAGNVNIDLTTQNALDLCREAGLSTIVARGAAAPMLYPASDASFAHGVRGLGTVTLPASPQQEDPRHAWDVIYDEAVKAGGRLEIIALGPLTNLGILLTKYPDAARLIANLTIMGGSRIYGNQNAYGEYNLWADPTAADIVFRSGVPVDMVELETIFRAKLTSGDWGDLLACDHRVARLTGEIMRYKTERGEGMQDLITAKSDDPSPFLCDCMTVACVADPSIVAWKRCHVDIETEDGPSRGRTLVDFSPRPSGFRSCRVSMEVSREGFKRVMEEMFRFYEGK</sequence>